<dbReference type="InterPro" id="IPR018303">
    <property type="entry name" value="ATPase_P-typ_P_site"/>
</dbReference>
<dbReference type="InterPro" id="IPR023299">
    <property type="entry name" value="ATPase_P-typ_cyto_dom_N"/>
</dbReference>
<dbReference type="Gene3D" id="2.70.150.10">
    <property type="entry name" value="Calcium-transporting ATPase, cytoplasmic transduction domain A"/>
    <property type="match status" value="1"/>
</dbReference>
<gene>
    <name evidence="10" type="ORF">HMPREF0402_00447</name>
</gene>
<evidence type="ECO:0000256" key="6">
    <source>
        <dbReference type="ARBA" id="ARBA00022989"/>
    </source>
</evidence>
<dbReference type="InterPro" id="IPR023298">
    <property type="entry name" value="ATPase_P-typ_TM_dom_sf"/>
</dbReference>
<organism evidence="10 11">
    <name type="scientific">Fusobacterium ulcerans 12-1B</name>
    <dbReference type="NCBI Taxonomy" id="457404"/>
    <lineage>
        <taxon>Bacteria</taxon>
        <taxon>Fusobacteriati</taxon>
        <taxon>Fusobacteriota</taxon>
        <taxon>Fusobacteriia</taxon>
        <taxon>Fusobacteriales</taxon>
        <taxon>Fusobacteriaceae</taxon>
        <taxon>Fusobacterium</taxon>
    </lineage>
</organism>
<keyword evidence="8" id="KW-1003">Cell membrane</keyword>
<dbReference type="PANTHER" id="PTHR48085">
    <property type="entry name" value="CADMIUM/ZINC-TRANSPORTING ATPASE HMA2-RELATED"/>
    <property type="match status" value="1"/>
</dbReference>
<feature type="transmembrane region" description="Helical" evidence="8">
    <location>
        <begin position="237"/>
        <end position="256"/>
    </location>
</feature>
<dbReference type="SUPFAM" id="SSF56784">
    <property type="entry name" value="HAD-like"/>
    <property type="match status" value="1"/>
</dbReference>
<dbReference type="Pfam" id="PF00702">
    <property type="entry name" value="Hydrolase"/>
    <property type="match status" value="1"/>
</dbReference>
<dbReference type="GO" id="GO:0005524">
    <property type="term" value="F:ATP binding"/>
    <property type="evidence" value="ECO:0007669"/>
    <property type="project" value="UniProtKB-UniRule"/>
</dbReference>
<dbReference type="InterPro" id="IPR023214">
    <property type="entry name" value="HAD_sf"/>
</dbReference>
<name>H1PPV4_9FUSO</name>
<dbReference type="HOGENOM" id="CLU_001771_6_4_0"/>
<dbReference type="InterPro" id="IPR044492">
    <property type="entry name" value="P_typ_ATPase_HD_dom"/>
</dbReference>
<keyword evidence="6 8" id="KW-1133">Transmembrane helix</keyword>
<dbReference type="InterPro" id="IPR008250">
    <property type="entry name" value="ATPase_P-typ_transduc_dom_A_sf"/>
</dbReference>
<dbReference type="SUPFAM" id="SSF81665">
    <property type="entry name" value="Calcium ATPase, transmembrane domain M"/>
    <property type="match status" value="1"/>
</dbReference>
<accession>H1PPV4</accession>
<dbReference type="SFLD" id="SFLDS00003">
    <property type="entry name" value="Haloacid_Dehalogenase"/>
    <property type="match status" value="1"/>
</dbReference>
<proteinExistence type="inferred from homology"/>
<evidence type="ECO:0000256" key="1">
    <source>
        <dbReference type="ARBA" id="ARBA00004370"/>
    </source>
</evidence>
<dbReference type="Pfam" id="PF00122">
    <property type="entry name" value="E1-E2_ATPase"/>
    <property type="match status" value="1"/>
</dbReference>
<evidence type="ECO:0000313" key="10">
    <source>
        <dbReference type="EMBL" id="EHO83429.1"/>
    </source>
</evidence>
<dbReference type="InterPro" id="IPR001757">
    <property type="entry name" value="P_typ_ATPase"/>
</dbReference>
<dbReference type="GO" id="GO:0046872">
    <property type="term" value="F:metal ion binding"/>
    <property type="evidence" value="ECO:0007669"/>
    <property type="project" value="UniProtKB-KW"/>
</dbReference>
<comment type="caution">
    <text evidence="10">The sequence shown here is derived from an EMBL/GenBank/DDBJ whole genome shotgun (WGS) entry which is preliminary data.</text>
</comment>
<dbReference type="PRINTS" id="PR00119">
    <property type="entry name" value="CATATPASE"/>
</dbReference>
<feature type="transmembrane region" description="Helical" evidence="8">
    <location>
        <begin position="38"/>
        <end position="60"/>
    </location>
</feature>
<comment type="subcellular location">
    <subcellularLocation>
        <location evidence="8">Cell membrane</location>
    </subcellularLocation>
    <subcellularLocation>
        <location evidence="1">Membrane</location>
    </subcellularLocation>
</comment>
<dbReference type="InterPro" id="IPR027256">
    <property type="entry name" value="P-typ_ATPase_IB"/>
</dbReference>
<dbReference type="NCBIfam" id="TIGR01494">
    <property type="entry name" value="ATPase_P-type"/>
    <property type="match status" value="1"/>
</dbReference>
<evidence type="ECO:0000259" key="9">
    <source>
        <dbReference type="Pfam" id="PF00122"/>
    </source>
</evidence>
<keyword evidence="4 8" id="KW-0479">Metal-binding</keyword>
<dbReference type="AlphaFoldDB" id="H1PPV4"/>
<dbReference type="PROSITE" id="PS00154">
    <property type="entry name" value="ATPASE_E1_E2"/>
    <property type="match status" value="1"/>
</dbReference>
<dbReference type="BioCyc" id="FSP457404-HMP:GTSQ-448-MONOMER"/>
<dbReference type="NCBIfam" id="TIGR01511">
    <property type="entry name" value="ATPase-IB1_Cu"/>
    <property type="match status" value="1"/>
</dbReference>
<keyword evidence="8" id="KW-0067">ATP-binding</keyword>
<keyword evidence="7 8" id="KW-0472">Membrane</keyword>
<dbReference type="GO" id="GO:0005886">
    <property type="term" value="C:plasma membrane"/>
    <property type="evidence" value="ECO:0007669"/>
    <property type="project" value="UniProtKB-SubCell"/>
</dbReference>
<reference evidence="10 11" key="1">
    <citation type="submission" date="2012-07" db="EMBL/GenBank/DDBJ databases">
        <title>The Genome Sequence of Fusobacterium ulcerans 12_1B.</title>
        <authorList>
            <consortium name="The Broad Institute Genome Sequencing Platform"/>
            <person name="Earl A."/>
            <person name="Ward D."/>
            <person name="Feldgarden M."/>
            <person name="Gevers D."/>
            <person name="Strauss J."/>
            <person name="Ambrose C.E."/>
            <person name="Allen-Vercoe E."/>
            <person name="Walker B."/>
            <person name="Young S.K."/>
            <person name="Zeng Q."/>
            <person name="Gargeya S."/>
            <person name="Fitzgerald M."/>
            <person name="Haas B."/>
            <person name="Abouelleil A."/>
            <person name="Alvarado L."/>
            <person name="Arachchi H.M."/>
            <person name="Berlin A.M."/>
            <person name="Chapman S.B."/>
            <person name="Goldberg J."/>
            <person name="Griggs A."/>
            <person name="Gujja S."/>
            <person name="Hansen M."/>
            <person name="Howarth C."/>
            <person name="Imamovic A."/>
            <person name="Larimer J."/>
            <person name="McCowen C."/>
            <person name="Montmayeur A."/>
            <person name="Murphy C."/>
            <person name="Neiman D."/>
            <person name="Pearson M."/>
            <person name="Priest M."/>
            <person name="Roberts A."/>
            <person name="Saif S."/>
            <person name="Shea T."/>
            <person name="Sisk P."/>
            <person name="Sykes S."/>
            <person name="Wortman J."/>
            <person name="Nusbaum C."/>
            <person name="Birren B."/>
        </authorList>
    </citation>
    <scope>NUCLEOTIDE SEQUENCE [LARGE SCALE GENOMIC DNA]</scope>
    <source>
        <strain evidence="10 11">12_1B</strain>
    </source>
</reference>
<feature type="transmembrane region" description="Helical" evidence="8">
    <location>
        <begin position="598"/>
        <end position="616"/>
    </location>
</feature>
<sequence length="621" mass="66800">MEKAEEFLSSIPMTIIGGIFLGISLVCMLMGIELPVNPAWVPIIISGIPILYGALTALFCEKTISSELLVSTAIVASVAIGEIFAAGEIAFIMAIGEILEDITVNRAKKGISQLIKLSPQQGRKIIKENGKTIEKIVPIEEIYKDDILRVFPGEMIPVDGKIIFGNSSVDQSIMTGESLPIDKTIGDEVFCGTVNCDGSIDIIATKIGEDSSLQKLIRMVKEAEENKAPMQRIVDKWAGWLVPAALIIAIAAYFITSDIIRAVTVLVVFCPCALALATPTSIMAAVGQAAKNGVLIKSGEALEKMGKVNCIAFDKTGTLTFGKLKISDIITTSSATENELLKLACSSEKRSEHPLGKAIVEHGKKQNVEFLEMEDFKMIPGKGIAAKIENNEISCGNSRFLQEQGIILDENIESILENLRKQGKVSILVGKNRECIGIIALSDTIRPTAKEMVIKLKNMGTRVVLLTGDHKQTADYFAEEIGIENVYSELLPAEKVTYIKKLEEDGNKVCMIGDGVNDAPALKTADVGVSMASMGTDIAVEASDIALMGDNIEKIPYLKKLSTATIKTIKFNITASMVINLAAIILSVMGLLNPITGALVHNVGSVLVVLNAALLYDRKFA</sequence>
<dbReference type="FunFam" id="2.70.150.10:FF:000002">
    <property type="entry name" value="Copper-transporting ATPase 1, putative"/>
    <property type="match status" value="1"/>
</dbReference>
<dbReference type="PANTHER" id="PTHR48085:SF5">
    <property type="entry name" value="CADMIUM_ZINC-TRANSPORTING ATPASE HMA4-RELATED"/>
    <property type="match status" value="1"/>
</dbReference>
<comment type="similarity">
    <text evidence="2 8">Belongs to the cation transport ATPase (P-type) (TC 3.A.3) family. Type IB subfamily.</text>
</comment>
<dbReference type="InterPro" id="IPR051014">
    <property type="entry name" value="Cation_Transport_ATPase_IB"/>
</dbReference>
<evidence type="ECO:0000256" key="7">
    <source>
        <dbReference type="ARBA" id="ARBA00023136"/>
    </source>
</evidence>
<dbReference type="GO" id="GO:0016887">
    <property type="term" value="F:ATP hydrolysis activity"/>
    <property type="evidence" value="ECO:0007669"/>
    <property type="project" value="InterPro"/>
</dbReference>
<evidence type="ECO:0000313" key="11">
    <source>
        <dbReference type="Proteomes" id="UP000003233"/>
    </source>
</evidence>
<evidence type="ECO:0000256" key="3">
    <source>
        <dbReference type="ARBA" id="ARBA00022692"/>
    </source>
</evidence>
<dbReference type="SFLD" id="SFLDF00027">
    <property type="entry name" value="p-type_atpase"/>
    <property type="match status" value="1"/>
</dbReference>
<keyword evidence="5" id="KW-1278">Translocase</keyword>
<feature type="transmembrane region" description="Helical" evidence="8">
    <location>
        <begin position="7"/>
        <end position="32"/>
    </location>
</feature>
<dbReference type="NCBIfam" id="TIGR01525">
    <property type="entry name" value="ATPase-IB_hvy"/>
    <property type="match status" value="1"/>
</dbReference>
<dbReference type="SUPFAM" id="SSF81653">
    <property type="entry name" value="Calcium ATPase, transduction domain A"/>
    <property type="match status" value="1"/>
</dbReference>
<keyword evidence="11" id="KW-1185">Reference proteome</keyword>
<evidence type="ECO:0000256" key="2">
    <source>
        <dbReference type="ARBA" id="ARBA00006024"/>
    </source>
</evidence>
<dbReference type="RefSeq" id="WP_008695772.1">
    <property type="nucleotide sequence ID" value="NZ_KE161007.1"/>
</dbReference>
<evidence type="ECO:0000256" key="4">
    <source>
        <dbReference type="ARBA" id="ARBA00022723"/>
    </source>
</evidence>
<keyword evidence="8" id="KW-0547">Nucleotide-binding</keyword>
<dbReference type="Gene3D" id="3.40.50.1000">
    <property type="entry name" value="HAD superfamily/HAD-like"/>
    <property type="match status" value="1"/>
</dbReference>
<dbReference type="GO" id="GO:0019829">
    <property type="term" value="F:ATPase-coupled monoatomic cation transmembrane transporter activity"/>
    <property type="evidence" value="ECO:0007669"/>
    <property type="project" value="InterPro"/>
</dbReference>
<dbReference type="EMBL" id="AGWJ02000002">
    <property type="protein sequence ID" value="EHO83429.1"/>
    <property type="molecule type" value="Genomic_DNA"/>
</dbReference>
<keyword evidence="3 8" id="KW-0812">Transmembrane</keyword>
<feature type="domain" description="P-type ATPase A" evidence="9">
    <location>
        <begin position="118"/>
        <end position="221"/>
    </location>
</feature>
<feature type="transmembrane region" description="Helical" evidence="8">
    <location>
        <begin position="262"/>
        <end position="287"/>
    </location>
</feature>
<feature type="transmembrane region" description="Helical" evidence="8">
    <location>
        <begin position="569"/>
        <end position="592"/>
    </location>
</feature>
<dbReference type="SFLD" id="SFLDG00002">
    <property type="entry name" value="C1.7:_P-type_atpase_like"/>
    <property type="match status" value="1"/>
</dbReference>
<dbReference type="InterPro" id="IPR036412">
    <property type="entry name" value="HAD-like_sf"/>
</dbReference>
<evidence type="ECO:0000256" key="5">
    <source>
        <dbReference type="ARBA" id="ARBA00022967"/>
    </source>
</evidence>
<protein>
    <submittedName>
        <fullName evidence="10">Heavy metal translocating P-type ATPase</fullName>
    </submittedName>
</protein>
<dbReference type="Gene3D" id="3.40.1110.10">
    <property type="entry name" value="Calcium-transporting ATPase, cytoplasmic domain N"/>
    <property type="match status" value="1"/>
</dbReference>
<evidence type="ECO:0000256" key="8">
    <source>
        <dbReference type="RuleBase" id="RU362081"/>
    </source>
</evidence>
<dbReference type="Proteomes" id="UP000003233">
    <property type="component" value="Unassembled WGS sequence"/>
</dbReference>
<dbReference type="InterPro" id="IPR059000">
    <property type="entry name" value="ATPase_P-type_domA"/>
</dbReference>
<dbReference type="PATRIC" id="fig|457404.5.peg.807"/>